<accession>A0AAD6U7Z8</accession>
<evidence type="ECO:0000256" key="1">
    <source>
        <dbReference type="ARBA" id="ARBA00001933"/>
    </source>
</evidence>
<evidence type="ECO:0000313" key="5">
    <source>
        <dbReference type="Proteomes" id="UP001222325"/>
    </source>
</evidence>
<comment type="similarity">
    <text evidence="2">Belongs to the ACC deaminase/D-cysteine desulfhydrase family.</text>
</comment>
<reference evidence="4" key="1">
    <citation type="submission" date="2023-03" db="EMBL/GenBank/DDBJ databases">
        <title>Massive genome expansion in bonnet fungi (Mycena s.s.) driven by repeated elements and novel gene families across ecological guilds.</title>
        <authorList>
            <consortium name="Lawrence Berkeley National Laboratory"/>
            <person name="Harder C.B."/>
            <person name="Miyauchi S."/>
            <person name="Viragh M."/>
            <person name="Kuo A."/>
            <person name="Thoen E."/>
            <person name="Andreopoulos B."/>
            <person name="Lu D."/>
            <person name="Skrede I."/>
            <person name="Drula E."/>
            <person name="Henrissat B."/>
            <person name="Morin E."/>
            <person name="Kohler A."/>
            <person name="Barry K."/>
            <person name="LaButti K."/>
            <person name="Morin E."/>
            <person name="Salamov A."/>
            <person name="Lipzen A."/>
            <person name="Mereny Z."/>
            <person name="Hegedus B."/>
            <person name="Baldrian P."/>
            <person name="Stursova M."/>
            <person name="Weitz H."/>
            <person name="Taylor A."/>
            <person name="Grigoriev I.V."/>
            <person name="Nagy L.G."/>
            <person name="Martin F."/>
            <person name="Kauserud H."/>
        </authorList>
    </citation>
    <scope>NUCLEOTIDE SEQUENCE</scope>
    <source>
        <strain evidence="4">CBHHK173m</strain>
    </source>
</reference>
<sequence>MTADLGGKVKIWAKREDYALKLEYLLADALAQSCDTLVSIGGVQSNHTCQVAAVAAKYGPKAKLVVGQVGLVEPESVCTSPQRARADGEPLTGDSDGRVLKRGDGVRGDLGDFVFRD</sequence>
<dbReference type="SUPFAM" id="SSF53686">
    <property type="entry name" value="Tryptophan synthase beta subunit-like PLP-dependent enzymes"/>
    <property type="match status" value="1"/>
</dbReference>
<dbReference type="AlphaFoldDB" id="A0AAD6U7Z8"/>
<name>A0AAD6U7Z8_9AGAR</name>
<dbReference type="EMBL" id="JARJCN010000016">
    <property type="protein sequence ID" value="KAJ7093380.1"/>
    <property type="molecule type" value="Genomic_DNA"/>
</dbReference>
<dbReference type="InterPro" id="IPR036052">
    <property type="entry name" value="TrpB-like_PALP_sf"/>
</dbReference>
<organism evidence="4 5">
    <name type="scientific">Mycena belliarum</name>
    <dbReference type="NCBI Taxonomy" id="1033014"/>
    <lineage>
        <taxon>Eukaryota</taxon>
        <taxon>Fungi</taxon>
        <taxon>Dikarya</taxon>
        <taxon>Basidiomycota</taxon>
        <taxon>Agaricomycotina</taxon>
        <taxon>Agaricomycetes</taxon>
        <taxon>Agaricomycetidae</taxon>
        <taxon>Agaricales</taxon>
        <taxon>Marasmiineae</taxon>
        <taxon>Mycenaceae</taxon>
        <taxon>Mycena</taxon>
    </lineage>
</organism>
<comment type="cofactor">
    <cofactor evidence="1">
        <name>pyridoxal 5'-phosphate</name>
        <dbReference type="ChEBI" id="CHEBI:597326"/>
    </cofactor>
</comment>
<evidence type="ECO:0008006" key="6">
    <source>
        <dbReference type="Google" id="ProtNLM"/>
    </source>
</evidence>
<proteinExistence type="inferred from homology"/>
<protein>
    <recommendedName>
        <fullName evidence="6">ACC deaminase</fullName>
    </recommendedName>
</protein>
<keyword evidence="3" id="KW-0663">Pyridoxal phosphate</keyword>
<keyword evidence="5" id="KW-1185">Reference proteome</keyword>
<evidence type="ECO:0000313" key="4">
    <source>
        <dbReference type="EMBL" id="KAJ7093380.1"/>
    </source>
</evidence>
<gene>
    <name evidence="4" type="ORF">B0H15DRAFT_799186</name>
</gene>
<dbReference type="PANTHER" id="PTHR43780:SF2">
    <property type="entry name" value="1-AMINOCYCLOPROPANE-1-CARBOXYLATE DEAMINASE-RELATED"/>
    <property type="match status" value="1"/>
</dbReference>
<dbReference type="InterPro" id="IPR027278">
    <property type="entry name" value="ACCD_DCysDesulf"/>
</dbReference>
<evidence type="ECO:0000256" key="3">
    <source>
        <dbReference type="ARBA" id="ARBA00022898"/>
    </source>
</evidence>
<dbReference type="Proteomes" id="UP001222325">
    <property type="component" value="Unassembled WGS sequence"/>
</dbReference>
<comment type="caution">
    <text evidence="4">The sequence shown here is derived from an EMBL/GenBank/DDBJ whole genome shotgun (WGS) entry which is preliminary data.</text>
</comment>
<evidence type="ECO:0000256" key="2">
    <source>
        <dbReference type="ARBA" id="ARBA00008639"/>
    </source>
</evidence>
<dbReference type="PANTHER" id="PTHR43780">
    <property type="entry name" value="1-AMINOCYCLOPROPANE-1-CARBOXYLATE DEAMINASE-RELATED"/>
    <property type="match status" value="1"/>
</dbReference>
<dbReference type="Gene3D" id="3.40.50.1100">
    <property type="match status" value="2"/>
</dbReference>
<dbReference type="GO" id="GO:0019148">
    <property type="term" value="F:D-cysteine desulfhydrase activity"/>
    <property type="evidence" value="ECO:0007669"/>
    <property type="project" value="TreeGrafter"/>
</dbReference>